<comment type="similarity">
    <text evidence="2">Belongs to the transposase 27 family.</text>
</comment>
<evidence type="ECO:0000256" key="4">
    <source>
        <dbReference type="ARBA" id="ARBA00023172"/>
    </source>
</evidence>
<dbReference type="PANTHER" id="PTHR33293">
    <property type="entry name" value="INSERTION ELEMENT IS1 1 PROTEIN INSB-RELATED"/>
    <property type="match status" value="1"/>
</dbReference>
<dbReference type="PANTHER" id="PTHR33293:SF1">
    <property type="entry name" value="INSERTION ELEMENT IS1 1 PROTEIN INSB-RELATED"/>
    <property type="match status" value="1"/>
</dbReference>
<dbReference type="SUPFAM" id="SSF46689">
    <property type="entry name" value="Homeodomain-like"/>
    <property type="match status" value="1"/>
</dbReference>
<name>A0A9P1KK65_9CYAN</name>
<dbReference type="NCBIfam" id="NF033558">
    <property type="entry name" value="transpos_IS1"/>
    <property type="match status" value="1"/>
</dbReference>
<dbReference type="AlphaFoldDB" id="A0A9P1KK65"/>
<dbReference type="Proteomes" id="UP000032946">
    <property type="component" value="Chromosome"/>
</dbReference>
<dbReference type="EMBL" id="FO818640">
    <property type="protein sequence ID" value="CDM97883.1"/>
    <property type="molecule type" value="Genomic_DNA"/>
</dbReference>
<evidence type="ECO:0000313" key="6">
    <source>
        <dbReference type="Proteomes" id="UP000032946"/>
    </source>
</evidence>
<gene>
    <name evidence="5" type="ORF">ARTHRO_60484</name>
</gene>
<dbReference type="Pfam" id="PF03400">
    <property type="entry name" value="DDE_Tnp_IS1"/>
    <property type="match status" value="1"/>
</dbReference>
<dbReference type="RefSeq" id="WP_006669616.1">
    <property type="nucleotide sequence ID" value="NZ_FO818640.1"/>
</dbReference>
<proteinExistence type="inferred from homology"/>
<comment type="function">
    <text evidence="1">Absolutely required for transposition of IS1.</text>
</comment>
<evidence type="ECO:0000256" key="1">
    <source>
        <dbReference type="ARBA" id="ARBA00004091"/>
    </source>
</evidence>
<accession>A0A9P1KK65</accession>
<keyword evidence="6" id="KW-1185">Reference proteome</keyword>
<dbReference type="InterPro" id="IPR009057">
    <property type="entry name" value="Homeodomain-like_sf"/>
</dbReference>
<dbReference type="GO" id="GO:0004803">
    <property type="term" value="F:transposase activity"/>
    <property type="evidence" value="ECO:0007669"/>
    <property type="project" value="InterPro"/>
</dbReference>
<evidence type="ECO:0000313" key="5">
    <source>
        <dbReference type="EMBL" id="CDM97883.1"/>
    </source>
</evidence>
<keyword evidence="4" id="KW-0233">DNA recombination</keyword>
<dbReference type="GO" id="GO:0003677">
    <property type="term" value="F:DNA binding"/>
    <property type="evidence" value="ECO:0007669"/>
    <property type="project" value="InterPro"/>
</dbReference>
<evidence type="ECO:0000256" key="2">
    <source>
        <dbReference type="ARBA" id="ARBA00008841"/>
    </source>
</evidence>
<dbReference type="GO" id="GO:0006313">
    <property type="term" value="P:DNA transposition"/>
    <property type="evidence" value="ECO:0007669"/>
    <property type="project" value="InterPro"/>
</dbReference>
<sequence>MDCPYCQSHKVVKNGHRQGKQSYLCRECGRQFRENPCPGGYSSDVKELCVKISLNGMGFRAIERVTGISHNTILNWVRVAETHIDEENYEIPEIAQIDELQTFVGSKKTIWVWTVVNTKLPGILKFVIGDRSLLTFTTLWQMIQGWAGFLYITDGYKVYPCLIEDCNHLVSKTAMTRVEGENCRLRHYLARLHRKTLCDSKSTEMLYKSIRLLIYYLKHGQLPPFS</sequence>
<organism evidence="5 6">
    <name type="scientific">Limnospira indica PCC 8005</name>
    <dbReference type="NCBI Taxonomy" id="376219"/>
    <lineage>
        <taxon>Bacteria</taxon>
        <taxon>Bacillati</taxon>
        <taxon>Cyanobacteriota</taxon>
        <taxon>Cyanophyceae</taxon>
        <taxon>Oscillatoriophycideae</taxon>
        <taxon>Oscillatoriales</taxon>
        <taxon>Sirenicapillariaceae</taxon>
        <taxon>Limnospira</taxon>
    </lineage>
</organism>
<reference evidence="5 6" key="1">
    <citation type="submission" date="2014-02" db="EMBL/GenBank/DDBJ databases">
        <authorList>
            <person name="Genoscope - CEA"/>
        </authorList>
    </citation>
    <scope>NUCLEOTIDE SEQUENCE [LARGE SCALE GENOMIC DNA]</scope>
    <source>
        <strain evidence="5 6">PCC 8005</strain>
    </source>
</reference>
<dbReference type="InterPro" id="IPR005063">
    <property type="entry name" value="Transposase_27"/>
</dbReference>
<protein>
    <submittedName>
        <fullName evidence="5">Transposase</fullName>
    </submittedName>
</protein>
<evidence type="ECO:0000256" key="3">
    <source>
        <dbReference type="ARBA" id="ARBA00022578"/>
    </source>
</evidence>
<dbReference type="InterPro" id="IPR051354">
    <property type="entry name" value="Transposase_27_IS1"/>
</dbReference>
<keyword evidence="3" id="KW-0815">Transposition</keyword>